<reference evidence="3" key="1">
    <citation type="submission" date="2022-03" db="EMBL/GenBank/DDBJ databases">
        <title>Complete genome sequence of Caldinitratiruptor microaerophilus.</title>
        <authorList>
            <person name="Mukaiyama R."/>
            <person name="Nishiyama T."/>
            <person name="Ueda K."/>
        </authorList>
    </citation>
    <scope>NUCLEOTIDE SEQUENCE</scope>
    <source>
        <strain evidence="3">JCM 16183</strain>
    </source>
</reference>
<dbReference type="PANTHER" id="PTHR33434:SF2">
    <property type="entry name" value="FATTY ACID-BINDING PROTEIN TM_1468"/>
    <property type="match status" value="1"/>
</dbReference>
<feature type="region of interest" description="Disordered" evidence="2">
    <location>
        <begin position="47"/>
        <end position="67"/>
    </location>
</feature>
<evidence type="ECO:0000313" key="3">
    <source>
        <dbReference type="EMBL" id="BDG60614.1"/>
    </source>
</evidence>
<organism evidence="3 4">
    <name type="scientific">Caldinitratiruptor microaerophilus</name>
    <dbReference type="NCBI Taxonomy" id="671077"/>
    <lineage>
        <taxon>Bacteria</taxon>
        <taxon>Bacillati</taxon>
        <taxon>Bacillota</taxon>
        <taxon>Clostridia</taxon>
        <taxon>Eubacteriales</taxon>
        <taxon>Symbiobacteriaceae</taxon>
        <taxon>Caldinitratiruptor</taxon>
    </lineage>
</organism>
<dbReference type="KEGG" id="cmic:caldi_17040"/>
<keyword evidence="1" id="KW-0446">Lipid-binding</keyword>
<name>A0AA35CJT2_9FIRM</name>
<dbReference type="GO" id="GO:0008289">
    <property type="term" value="F:lipid binding"/>
    <property type="evidence" value="ECO:0007669"/>
    <property type="project" value="UniProtKB-KW"/>
</dbReference>
<dbReference type="InterPro" id="IPR043168">
    <property type="entry name" value="DegV_C"/>
</dbReference>
<sequence length="280" mass="30132">MRIVTDSTADLDAALRAEHGIEMVPLTVHVGDRAFKDGVEIDPDGLWREVRGSGAHPRTSQPPPGDFEATYRRLRAEGAEVVSIHISSDLSGTLGSAALARESVGGEGITLVDSRSVSLGLGLIVLEAARRARGGATLAEIEAYAREASRRTHILFGVDTLEYLVRNGRIGRAAALLGTLLDLKPVLQIQDGVVSAADKVRGRSKVLPRCLERMAERVRPGSRVRMAVLHVQAPDEAARWLEAFRREYRAEEVHVGPVGPVVAVHVGPGTVGIVLQEIFD</sequence>
<evidence type="ECO:0000256" key="1">
    <source>
        <dbReference type="ARBA" id="ARBA00023121"/>
    </source>
</evidence>
<dbReference type="SUPFAM" id="SSF82549">
    <property type="entry name" value="DAK1/DegV-like"/>
    <property type="match status" value="1"/>
</dbReference>
<evidence type="ECO:0000313" key="4">
    <source>
        <dbReference type="Proteomes" id="UP001163687"/>
    </source>
</evidence>
<dbReference type="AlphaFoldDB" id="A0AA35CJT2"/>
<protein>
    <submittedName>
        <fullName evidence="3">DegV domain-containing protein</fullName>
    </submittedName>
</protein>
<dbReference type="InterPro" id="IPR003797">
    <property type="entry name" value="DegV"/>
</dbReference>
<dbReference type="Proteomes" id="UP001163687">
    <property type="component" value="Chromosome"/>
</dbReference>
<dbReference type="PROSITE" id="PS51482">
    <property type="entry name" value="DEGV"/>
    <property type="match status" value="1"/>
</dbReference>
<gene>
    <name evidence="3" type="ORF">caldi_17040</name>
</gene>
<dbReference type="Pfam" id="PF02645">
    <property type="entry name" value="DegV"/>
    <property type="match status" value="1"/>
</dbReference>
<dbReference type="RefSeq" id="WP_264844625.1">
    <property type="nucleotide sequence ID" value="NZ_AP025628.1"/>
</dbReference>
<accession>A0AA35CJT2</accession>
<dbReference type="Gene3D" id="3.40.50.10170">
    <property type="match status" value="1"/>
</dbReference>
<dbReference type="InterPro" id="IPR050270">
    <property type="entry name" value="DegV_domain_contain"/>
</dbReference>
<dbReference type="EMBL" id="AP025628">
    <property type="protein sequence ID" value="BDG60614.1"/>
    <property type="molecule type" value="Genomic_DNA"/>
</dbReference>
<evidence type="ECO:0000256" key="2">
    <source>
        <dbReference type="SAM" id="MobiDB-lite"/>
    </source>
</evidence>
<dbReference type="PANTHER" id="PTHR33434">
    <property type="entry name" value="DEGV DOMAIN-CONTAINING PROTEIN DR_1986-RELATED"/>
    <property type="match status" value="1"/>
</dbReference>
<keyword evidence="4" id="KW-1185">Reference proteome</keyword>
<dbReference type="NCBIfam" id="TIGR00762">
    <property type="entry name" value="DegV"/>
    <property type="match status" value="1"/>
</dbReference>
<dbReference type="Gene3D" id="3.30.1180.10">
    <property type="match status" value="1"/>
</dbReference>
<proteinExistence type="predicted"/>